<dbReference type="InterPro" id="IPR000421">
    <property type="entry name" value="FA58C"/>
</dbReference>
<dbReference type="CDD" id="cd00057">
    <property type="entry name" value="FA58C"/>
    <property type="match status" value="1"/>
</dbReference>
<dbReference type="Gene3D" id="2.60.120.260">
    <property type="entry name" value="Galactose-binding domain-like"/>
    <property type="match status" value="3"/>
</dbReference>
<feature type="domain" description="F5/8 type C" evidence="3">
    <location>
        <begin position="19"/>
        <end position="157"/>
    </location>
</feature>
<dbReference type="PANTHER" id="PTHR24543:SF325">
    <property type="entry name" value="F5_8 TYPE C DOMAIN-CONTAINING PROTEIN"/>
    <property type="match status" value="1"/>
</dbReference>
<keyword evidence="2" id="KW-0812">Transmembrane</keyword>
<feature type="transmembrane region" description="Helical" evidence="2">
    <location>
        <begin position="247"/>
        <end position="270"/>
    </location>
</feature>
<reference evidence="4 5" key="1">
    <citation type="journal article" date="2018" name="Sci. Rep.">
        <title>Comparative analysis of the Pocillopora damicornis genome highlights role of immune system in coral evolution.</title>
        <authorList>
            <person name="Cunning R."/>
            <person name="Bay R.A."/>
            <person name="Gillette P."/>
            <person name="Baker A.C."/>
            <person name="Traylor-Knowles N."/>
        </authorList>
    </citation>
    <scope>NUCLEOTIDE SEQUENCE [LARGE SCALE GENOMIC DNA]</scope>
    <source>
        <strain evidence="4">RSMAS</strain>
        <tissue evidence="4">Whole animal</tissue>
    </source>
</reference>
<evidence type="ECO:0000313" key="4">
    <source>
        <dbReference type="EMBL" id="RMX51557.1"/>
    </source>
</evidence>
<dbReference type="OrthoDB" id="10046852at2759"/>
<evidence type="ECO:0000313" key="5">
    <source>
        <dbReference type="Proteomes" id="UP000275408"/>
    </source>
</evidence>
<dbReference type="AlphaFoldDB" id="A0A3M6UCY4"/>
<dbReference type="EMBL" id="RCHS01001758">
    <property type="protein sequence ID" value="RMX51557.1"/>
    <property type="molecule type" value="Genomic_DNA"/>
</dbReference>
<dbReference type="PANTHER" id="PTHR24543">
    <property type="entry name" value="MULTICOPPER OXIDASE-RELATED"/>
    <property type="match status" value="1"/>
</dbReference>
<gene>
    <name evidence="4" type="ORF">pdam_00010334</name>
</gene>
<accession>A0A3M6UCY4</accession>
<keyword evidence="2" id="KW-1133">Transmembrane helix</keyword>
<keyword evidence="5" id="KW-1185">Reference proteome</keyword>
<dbReference type="STRING" id="46731.A0A3M6UCY4"/>
<sequence length="287" mass="31845">MKQSKQLNQLSRILLLEGCAAVLGVENKEISDANLKVSSQMDEDHGAKEARLNSKADGNKRGGWSAMSNNFNQWLQVDIGIILIIPSRCTININYCQGILTSSLEYSAEGIPVFNGNQDQNTVVYNILSPPITTRYIRLKPLAWNDRISMRMEIYGCPVDAVFYGNQDSDTVVKNVLIPPITARYIRLMPVEWHNHILMRVEIYGCSVFTGSPTVPPSEMTTEANTDKEGGILGAQQGNRKTEGVNALAVVLPLVIILIAVVALGVFFYWKRRGQKNVDINTVAFQT</sequence>
<dbReference type="Pfam" id="PF00754">
    <property type="entry name" value="F5_F8_type_C"/>
    <property type="match status" value="1"/>
</dbReference>
<dbReference type="Proteomes" id="UP000275408">
    <property type="component" value="Unassembled WGS sequence"/>
</dbReference>
<dbReference type="PROSITE" id="PS01286">
    <property type="entry name" value="FA58C_2"/>
    <property type="match status" value="2"/>
</dbReference>
<comment type="caution">
    <text evidence="4">The sequence shown here is derived from an EMBL/GenBank/DDBJ whole genome shotgun (WGS) entry which is preliminary data.</text>
</comment>
<organism evidence="4 5">
    <name type="scientific">Pocillopora damicornis</name>
    <name type="common">Cauliflower coral</name>
    <name type="synonym">Millepora damicornis</name>
    <dbReference type="NCBI Taxonomy" id="46731"/>
    <lineage>
        <taxon>Eukaryota</taxon>
        <taxon>Metazoa</taxon>
        <taxon>Cnidaria</taxon>
        <taxon>Anthozoa</taxon>
        <taxon>Hexacorallia</taxon>
        <taxon>Scleractinia</taxon>
        <taxon>Astrocoeniina</taxon>
        <taxon>Pocilloporidae</taxon>
        <taxon>Pocillopora</taxon>
    </lineage>
</organism>
<dbReference type="SUPFAM" id="SSF49785">
    <property type="entry name" value="Galactose-binding domain-like"/>
    <property type="match status" value="2"/>
</dbReference>
<evidence type="ECO:0000256" key="2">
    <source>
        <dbReference type="SAM" id="Phobius"/>
    </source>
</evidence>
<feature type="domain" description="F5/8 type C" evidence="3">
    <location>
        <begin position="162"/>
        <end position="206"/>
    </location>
</feature>
<dbReference type="SMART" id="SM00231">
    <property type="entry name" value="FA58C"/>
    <property type="match status" value="1"/>
</dbReference>
<keyword evidence="2" id="KW-0472">Membrane</keyword>
<dbReference type="InterPro" id="IPR008979">
    <property type="entry name" value="Galactose-bd-like_sf"/>
</dbReference>
<evidence type="ECO:0000256" key="1">
    <source>
        <dbReference type="SAM" id="MobiDB-lite"/>
    </source>
</evidence>
<dbReference type="PROSITE" id="PS50022">
    <property type="entry name" value="FA58C_3"/>
    <property type="match status" value="2"/>
</dbReference>
<name>A0A3M6UCY4_POCDA</name>
<feature type="region of interest" description="Disordered" evidence="1">
    <location>
        <begin position="217"/>
        <end position="236"/>
    </location>
</feature>
<evidence type="ECO:0000259" key="3">
    <source>
        <dbReference type="PROSITE" id="PS50022"/>
    </source>
</evidence>
<proteinExistence type="predicted"/>
<protein>
    <recommendedName>
        <fullName evidence="3">F5/8 type C domain-containing protein</fullName>
    </recommendedName>
</protein>